<gene>
    <name evidence="1" type="ORF">FHS29_002971</name>
</gene>
<evidence type="ECO:0000313" key="1">
    <source>
        <dbReference type="EMBL" id="MBB5956385.1"/>
    </source>
</evidence>
<proteinExistence type="predicted"/>
<comment type="caution">
    <text evidence="1">The sequence shown here is derived from an EMBL/GenBank/DDBJ whole genome shotgun (WGS) entry which is preliminary data.</text>
</comment>
<accession>A0A841CK62</accession>
<dbReference type="RefSeq" id="WP_246440300.1">
    <property type="nucleotide sequence ID" value="NZ_JACHJN010000004.1"/>
</dbReference>
<dbReference type="Proteomes" id="UP000547510">
    <property type="component" value="Unassembled WGS sequence"/>
</dbReference>
<sequence length="53" mass="5779">MPTAARLPSTLLLGTGVLLTGAGTRPRARLRLLRLRLRLRLVLGHVHHSGVYA</sequence>
<keyword evidence="2" id="KW-1185">Reference proteome</keyword>
<organism evidence="1 2">
    <name type="scientific">Saccharothrix tamanrassetensis</name>
    <dbReference type="NCBI Taxonomy" id="1051531"/>
    <lineage>
        <taxon>Bacteria</taxon>
        <taxon>Bacillati</taxon>
        <taxon>Actinomycetota</taxon>
        <taxon>Actinomycetes</taxon>
        <taxon>Pseudonocardiales</taxon>
        <taxon>Pseudonocardiaceae</taxon>
        <taxon>Saccharothrix</taxon>
    </lineage>
</organism>
<name>A0A841CK62_9PSEU</name>
<evidence type="ECO:0000313" key="2">
    <source>
        <dbReference type="Proteomes" id="UP000547510"/>
    </source>
</evidence>
<reference evidence="1 2" key="1">
    <citation type="submission" date="2020-08" db="EMBL/GenBank/DDBJ databases">
        <title>Genomic Encyclopedia of Type Strains, Phase III (KMG-III): the genomes of soil and plant-associated and newly described type strains.</title>
        <authorList>
            <person name="Whitman W."/>
        </authorList>
    </citation>
    <scope>NUCLEOTIDE SEQUENCE [LARGE SCALE GENOMIC DNA]</scope>
    <source>
        <strain evidence="1 2">CECT 8640</strain>
    </source>
</reference>
<dbReference type="EMBL" id="JACHJN010000004">
    <property type="protein sequence ID" value="MBB5956385.1"/>
    <property type="molecule type" value="Genomic_DNA"/>
</dbReference>
<protein>
    <submittedName>
        <fullName evidence="1">Uncharacterized protein</fullName>
    </submittedName>
</protein>
<dbReference type="AlphaFoldDB" id="A0A841CK62"/>